<dbReference type="AlphaFoldDB" id="A6JP89"/>
<organism evidence="1 2">
    <name type="scientific">Rattus norvegicus</name>
    <name type="common">Rat</name>
    <dbReference type="NCBI Taxonomy" id="10116"/>
    <lineage>
        <taxon>Eukaryota</taxon>
        <taxon>Metazoa</taxon>
        <taxon>Chordata</taxon>
        <taxon>Craniata</taxon>
        <taxon>Vertebrata</taxon>
        <taxon>Euteleostomi</taxon>
        <taxon>Mammalia</taxon>
        <taxon>Eutheria</taxon>
        <taxon>Euarchontoglires</taxon>
        <taxon>Glires</taxon>
        <taxon>Rodentia</taxon>
        <taxon>Myomorpha</taxon>
        <taxon>Muroidea</taxon>
        <taxon>Muridae</taxon>
        <taxon>Murinae</taxon>
        <taxon>Rattus</taxon>
    </lineage>
</organism>
<proteinExistence type="predicted"/>
<sequence length="50" mass="5712">MGNLLPGLQGDADILTASPQTDPTKLVLDFYPQNCKESRNFSFDWDHDWN</sequence>
<name>A6JP89_RAT</name>
<protein>
    <submittedName>
        <fullName evidence="1">RCG57344</fullName>
    </submittedName>
</protein>
<dbReference type="EMBL" id="CH473994">
    <property type="protein sequence ID" value="EDL93761.1"/>
    <property type="molecule type" value="Genomic_DNA"/>
</dbReference>
<evidence type="ECO:0000313" key="2">
    <source>
        <dbReference type="Proteomes" id="UP000234681"/>
    </source>
</evidence>
<gene>
    <name evidence="1" type="ORF">rCG_57344</name>
</gene>
<accession>A6JP89</accession>
<reference evidence="2" key="1">
    <citation type="submission" date="2005-09" db="EMBL/GenBank/DDBJ databases">
        <authorList>
            <person name="Mural R.J."/>
            <person name="Li P.W."/>
            <person name="Adams M.D."/>
            <person name="Amanatides P.G."/>
            <person name="Baden-Tillson H."/>
            <person name="Barnstead M."/>
            <person name="Chin S.H."/>
            <person name="Dew I."/>
            <person name="Evans C.A."/>
            <person name="Ferriera S."/>
            <person name="Flanigan M."/>
            <person name="Fosler C."/>
            <person name="Glodek A."/>
            <person name="Gu Z."/>
            <person name="Holt R.A."/>
            <person name="Jennings D."/>
            <person name="Kraft C.L."/>
            <person name="Lu F."/>
            <person name="Nguyen T."/>
            <person name="Nusskern D.R."/>
            <person name="Pfannkoch C.M."/>
            <person name="Sitter C."/>
            <person name="Sutton G.G."/>
            <person name="Venter J.C."/>
            <person name="Wang Z."/>
            <person name="Woodage T."/>
            <person name="Zheng X.H."/>
            <person name="Zhong F."/>
        </authorList>
    </citation>
    <scope>NUCLEOTIDE SEQUENCE [LARGE SCALE GENOMIC DNA]</scope>
    <source>
        <strain>BN</strain>
        <strain evidence="2">Sprague-Dawley</strain>
    </source>
</reference>
<evidence type="ECO:0000313" key="1">
    <source>
        <dbReference type="EMBL" id="EDL93761.1"/>
    </source>
</evidence>
<dbReference type="Proteomes" id="UP000234681">
    <property type="component" value="Chromosome 1"/>
</dbReference>